<comment type="subcellular location">
    <subcellularLocation>
        <location evidence="1">Membrane</location>
        <topology evidence="1">Multi-pass membrane protein</topology>
    </subcellularLocation>
</comment>
<evidence type="ECO:0000256" key="1">
    <source>
        <dbReference type="ARBA" id="ARBA00004141"/>
    </source>
</evidence>
<evidence type="ECO:0000313" key="7">
    <source>
        <dbReference type="EMBL" id="MCZ0806978.1"/>
    </source>
</evidence>
<name>A0AAP3DEX6_BRELA</name>
<reference evidence="7" key="1">
    <citation type="submission" date="2022-09" db="EMBL/GenBank/DDBJ databases">
        <title>Genome analysis and characterization of larvicidal activity of Brevibacillus strains.</title>
        <authorList>
            <person name="Patrusheva E.V."/>
            <person name="Izotova A.O."/>
            <person name="Toshchakov S.V."/>
            <person name="Sineoky S.P."/>
        </authorList>
    </citation>
    <scope>NUCLEOTIDE SEQUENCE</scope>
    <source>
        <strain evidence="7">VKPM_B-13247</strain>
    </source>
</reference>
<evidence type="ECO:0000256" key="3">
    <source>
        <dbReference type="ARBA" id="ARBA00022692"/>
    </source>
</evidence>
<dbReference type="InterPro" id="IPR022301">
    <property type="entry name" value="Integral_membrane_YjbE"/>
</dbReference>
<dbReference type="PANTHER" id="PTHR30238:SF4">
    <property type="entry name" value="SLL1022 PROTEIN"/>
    <property type="match status" value="1"/>
</dbReference>
<feature type="transmembrane region" description="Helical" evidence="6">
    <location>
        <begin position="131"/>
        <end position="149"/>
    </location>
</feature>
<dbReference type="PANTHER" id="PTHR30238">
    <property type="entry name" value="MEMBRANE BOUND PREDICTED REDOX MODULATOR"/>
    <property type="match status" value="1"/>
</dbReference>
<organism evidence="7 8">
    <name type="scientific">Brevibacillus laterosporus</name>
    <name type="common">Bacillus laterosporus</name>
    <dbReference type="NCBI Taxonomy" id="1465"/>
    <lineage>
        <taxon>Bacteria</taxon>
        <taxon>Bacillati</taxon>
        <taxon>Bacillota</taxon>
        <taxon>Bacilli</taxon>
        <taxon>Bacillales</taxon>
        <taxon>Paenibacillaceae</taxon>
        <taxon>Brevibacillus</taxon>
    </lineage>
</organism>
<keyword evidence="4 6" id="KW-1133">Transmembrane helix</keyword>
<sequence length="219" mass="23420">METNTLVALFHIFIIDVVLSGDNAVVIGMACRGLSPIDRKKAILYGTLGAIILRVLLTIVATWMLAIPLVKAVGGIMLLYISLKLLGGDEDTSEVQISKSSGQAIKTIILADFIMSLDNVLAVGGAAGGDIILVVIGLALSIPLLMFGSNLIANLLDRYPILLYVGTGILAYTAIHMFLEDPFVLEKIAPYLVIPNQAIAGIVVIVVLLLGKWRSNRRI</sequence>
<dbReference type="Pfam" id="PF03741">
    <property type="entry name" value="TerC"/>
    <property type="match status" value="1"/>
</dbReference>
<proteinExistence type="inferred from homology"/>
<evidence type="ECO:0000313" key="8">
    <source>
        <dbReference type="Proteomes" id="UP001077662"/>
    </source>
</evidence>
<evidence type="ECO:0000256" key="5">
    <source>
        <dbReference type="ARBA" id="ARBA00023136"/>
    </source>
</evidence>
<gene>
    <name evidence="7" type="ORF">O0554_08640</name>
</gene>
<accession>A0AAP3DEX6</accession>
<feature type="transmembrane region" description="Helical" evidence="6">
    <location>
        <begin position="42"/>
        <end position="63"/>
    </location>
</feature>
<feature type="transmembrane region" description="Helical" evidence="6">
    <location>
        <begin position="6"/>
        <end position="30"/>
    </location>
</feature>
<feature type="transmembrane region" description="Helical" evidence="6">
    <location>
        <begin position="161"/>
        <end position="179"/>
    </location>
</feature>
<keyword evidence="3 6" id="KW-0812">Transmembrane</keyword>
<keyword evidence="5 6" id="KW-0472">Membrane</keyword>
<dbReference type="InterPro" id="IPR005496">
    <property type="entry name" value="Integral_membrane_TerC"/>
</dbReference>
<evidence type="ECO:0000256" key="2">
    <source>
        <dbReference type="ARBA" id="ARBA00007511"/>
    </source>
</evidence>
<protein>
    <submittedName>
        <fullName evidence="7">TerC family protein</fullName>
    </submittedName>
</protein>
<comment type="similarity">
    <text evidence="2">Belongs to the TerC family.</text>
</comment>
<dbReference type="AlphaFoldDB" id="A0AAP3DEX6"/>
<dbReference type="Proteomes" id="UP001077662">
    <property type="component" value="Unassembled WGS sequence"/>
</dbReference>
<dbReference type="RefSeq" id="WP_258433375.1">
    <property type="nucleotide sequence ID" value="NZ_JANSGW010000010.1"/>
</dbReference>
<comment type="caution">
    <text evidence="7">The sequence shown here is derived from an EMBL/GenBank/DDBJ whole genome shotgun (WGS) entry which is preliminary data.</text>
</comment>
<dbReference type="GO" id="GO:0016020">
    <property type="term" value="C:membrane"/>
    <property type="evidence" value="ECO:0007669"/>
    <property type="project" value="UniProtKB-SubCell"/>
</dbReference>
<dbReference type="NCBIfam" id="TIGR03717">
    <property type="entry name" value="R_switched_YjbE"/>
    <property type="match status" value="1"/>
</dbReference>
<dbReference type="EMBL" id="JAPTNE010000010">
    <property type="protein sequence ID" value="MCZ0806978.1"/>
    <property type="molecule type" value="Genomic_DNA"/>
</dbReference>
<feature type="transmembrane region" description="Helical" evidence="6">
    <location>
        <begin position="191"/>
        <end position="211"/>
    </location>
</feature>
<evidence type="ECO:0000256" key="4">
    <source>
        <dbReference type="ARBA" id="ARBA00022989"/>
    </source>
</evidence>
<evidence type="ECO:0000256" key="6">
    <source>
        <dbReference type="SAM" id="Phobius"/>
    </source>
</evidence>